<reference evidence="6 7" key="1">
    <citation type="submission" date="2019-09" db="EMBL/GenBank/DDBJ databases">
        <title>Draft genome sequences of 48 bacterial type strains from the CCUG.</title>
        <authorList>
            <person name="Tunovic T."/>
            <person name="Pineiro-Iglesias B."/>
            <person name="Unosson C."/>
            <person name="Inganas E."/>
            <person name="Ohlen M."/>
            <person name="Cardew S."/>
            <person name="Jensie-Markopoulos S."/>
            <person name="Salva-Serra F."/>
            <person name="Jaen-Luchoro D."/>
            <person name="Karlsson R."/>
            <person name="Svensson-Stadler L."/>
            <person name="Chun J."/>
            <person name="Moore E."/>
        </authorList>
    </citation>
    <scope>NUCLEOTIDE SEQUENCE [LARGE SCALE GENOMIC DNA]</scope>
    <source>
        <strain evidence="6 7">CCUG 48643</strain>
    </source>
</reference>
<dbReference type="FunFam" id="1.10.10.10:FF:000001">
    <property type="entry name" value="LysR family transcriptional regulator"/>
    <property type="match status" value="1"/>
</dbReference>
<keyword evidence="4" id="KW-0804">Transcription</keyword>
<feature type="domain" description="HTH lysR-type" evidence="5">
    <location>
        <begin position="1"/>
        <end position="59"/>
    </location>
</feature>
<dbReference type="RefSeq" id="WP_137406793.1">
    <property type="nucleotide sequence ID" value="NZ_AP025466.1"/>
</dbReference>
<dbReference type="PANTHER" id="PTHR30126">
    <property type="entry name" value="HTH-TYPE TRANSCRIPTIONAL REGULATOR"/>
    <property type="match status" value="1"/>
</dbReference>
<comment type="caution">
    <text evidence="6">The sequence shown here is derived from an EMBL/GenBank/DDBJ whole genome shotgun (WGS) entry which is preliminary data.</text>
</comment>
<evidence type="ECO:0000256" key="3">
    <source>
        <dbReference type="ARBA" id="ARBA00023125"/>
    </source>
</evidence>
<dbReference type="GO" id="GO:0000976">
    <property type="term" value="F:transcription cis-regulatory region binding"/>
    <property type="evidence" value="ECO:0007669"/>
    <property type="project" value="TreeGrafter"/>
</dbReference>
<dbReference type="InterPro" id="IPR036390">
    <property type="entry name" value="WH_DNA-bd_sf"/>
</dbReference>
<dbReference type="GeneID" id="77344560"/>
<accession>A0A7V7NWS8</accession>
<dbReference type="Pfam" id="PF03466">
    <property type="entry name" value="LysR_substrate"/>
    <property type="match status" value="1"/>
</dbReference>
<sequence length="300" mass="33883">MYSFEQLKVFVTVCESGSFSAAARKLKRAQSDVSQSIANLEIAIDQELFNREKNTPVLTSTGKALLPVAKSILDQQKYFDQKVESLAQEDEHELIIAIDESIIDTNFIKIISSLADQFPITHFEIITTSTFDVEDLVKRGKAHIGIIYADGELKVDMDFFLLGQARFLTVSSADHELSKLPVVQDSDLKRYRQCVQRSSKQRELWFTYGISSMLWYANTHKTIIDLVEQNVGWANVPEMMVMEGINKGKLVALPVAHEHGGWITPVGCLVSRRHINGPVLTSLIEKLEGYSLQYNQWQAN</sequence>
<dbReference type="SUPFAM" id="SSF53850">
    <property type="entry name" value="Periplasmic binding protein-like II"/>
    <property type="match status" value="1"/>
</dbReference>
<evidence type="ECO:0000313" key="6">
    <source>
        <dbReference type="EMBL" id="KAB0482216.1"/>
    </source>
</evidence>
<evidence type="ECO:0000313" key="7">
    <source>
        <dbReference type="Proteomes" id="UP000423756"/>
    </source>
</evidence>
<keyword evidence="3" id="KW-0238">DNA-binding</keyword>
<evidence type="ECO:0000256" key="2">
    <source>
        <dbReference type="ARBA" id="ARBA00023015"/>
    </source>
</evidence>
<evidence type="ECO:0000259" key="5">
    <source>
        <dbReference type="PROSITE" id="PS50931"/>
    </source>
</evidence>
<dbReference type="InterPro" id="IPR005119">
    <property type="entry name" value="LysR_subst-bd"/>
</dbReference>
<dbReference type="SUPFAM" id="SSF46785">
    <property type="entry name" value="Winged helix' DNA-binding domain"/>
    <property type="match status" value="1"/>
</dbReference>
<proteinExistence type="inferred from homology"/>
<name>A0A7V7NWS8_9VIBR</name>
<keyword evidence="2" id="KW-0805">Transcription regulation</keyword>
<comment type="similarity">
    <text evidence="1">Belongs to the LysR transcriptional regulatory family.</text>
</comment>
<dbReference type="PROSITE" id="PS50931">
    <property type="entry name" value="HTH_LYSR"/>
    <property type="match status" value="1"/>
</dbReference>
<dbReference type="Gene3D" id="3.40.190.290">
    <property type="match status" value="1"/>
</dbReference>
<evidence type="ECO:0000256" key="4">
    <source>
        <dbReference type="ARBA" id="ARBA00023163"/>
    </source>
</evidence>
<protein>
    <submittedName>
        <fullName evidence="6">LysR family transcriptional regulator</fullName>
    </submittedName>
</protein>
<dbReference type="Pfam" id="PF00126">
    <property type="entry name" value="HTH_1"/>
    <property type="match status" value="1"/>
</dbReference>
<gene>
    <name evidence="6" type="ORF">F7Q91_04335</name>
</gene>
<dbReference type="InterPro" id="IPR036388">
    <property type="entry name" value="WH-like_DNA-bd_sf"/>
</dbReference>
<dbReference type="Gene3D" id="1.10.10.10">
    <property type="entry name" value="Winged helix-like DNA-binding domain superfamily/Winged helix DNA-binding domain"/>
    <property type="match status" value="1"/>
</dbReference>
<dbReference type="GO" id="GO:0003700">
    <property type="term" value="F:DNA-binding transcription factor activity"/>
    <property type="evidence" value="ECO:0007669"/>
    <property type="project" value="InterPro"/>
</dbReference>
<dbReference type="PANTHER" id="PTHR30126:SF91">
    <property type="entry name" value="LYSR FAMILY TRANSCRIPTIONAL REGULATOR"/>
    <property type="match status" value="1"/>
</dbReference>
<dbReference type="CDD" id="cd05466">
    <property type="entry name" value="PBP2_LTTR_substrate"/>
    <property type="match status" value="1"/>
</dbReference>
<dbReference type="Proteomes" id="UP000423756">
    <property type="component" value="Unassembled WGS sequence"/>
</dbReference>
<dbReference type="AlphaFoldDB" id="A0A7V7NWS8"/>
<dbReference type="EMBL" id="VZPX01000005">
    <property type="protein sequence ID" value="KAB0482216.1"/>
    <property type="molecule type" value="Genomic_DNA"/>
</dbReference>
<dbReference type="InterPro" id="IPR000847">
    <property type="entry name" value="LysR_HTH_N"/>
</dbReference>
<evidence type="ECO:0000256" key="1">
    <source>
        <dbReference type="ARBA" id="ARBA00009437"/>
    </source>
</evidence>
<organism evidence="6 7">
    <name type="scientific">Vibrio chagasii</name>
    <dbReference type="NCBI Taxonomy" id="170679"/>
    <lineage>
        <taxon>Bacteria</taxon>
        <taxon>Pseudomonadati</taxon>
        <taxon>Pseudomonadota</taxon>
        <taxon>Gammaproteobacteria</taxon>
        <taxon>Vibrionales</taxon>
        <taxon>Vibrionaceae</taxon>
        <taxon>Vibrio</taxon>
    </lineage>
</organism>